<keyword evidence="1" id="KW-0812">Transmembrane</keyword>
<feature type="transmembrane region" description="Helical" evidence="1">
    <location>
        <begin position="76"/>
        <end position="103"/>
    </location>
</feature>
<accession>A0A1X7LBX3</accession>
<organism evidence="2 3">
    <name type="scientific">Paenibacillus aquistagni</name>
    <dbReference type="NCBI Taxonomy" id="1852522"/>
    <lineage>
        <taxon>Bacteria</taxon>
        <taxon>Bacillati</taxon>
        <taxon>Bacillota</taxon>
        <taxon>Bacilli</taxon>
        <taxon>Bacillales</taxon>
        <taxon>Paenibacillaceae</taxon>
        <taxon>Paenibacillus</taxon>
    </lineage>
</organism>
<evidence type="ECO:0000313" key="3">
    <source>
        <dbReference type="Proteomes" id="UP000193834"/>
    </source>
</evidence>
<reference evidence="2 3" key="1">
    <citation type="submission" date="2017-04" db="EMBL/GenBank/DDBJ databases">
        <authorList>
            <person name="Afonso C.L."/>
            <person name="Miller P.J."/>
            <person name="Scott M.A."/>
            <person name="Spackman E."/>
            <person name="Goraichik I."/>
            <person name="Dimitrov K.M."/>
            <person name="Suarez D.L."/>
            <person name="Swayne D.E."/>
        </authorList>
    </citation>
    <scope>NUCLEOTIDE SEQUENCE [LARGE SCALE GENOMIC DNA]</scope>
    <source>
        <strain evidence="2 3">11</strain>
    </source>
</reference>
<name>A0A1X7LBX3_9BACL</name>
<proteinExistence type="predicted"/>
<keyword evidence="1" id="KW-1133">Transmembrane helix</keyword>
<feature type="transmembrane region" description="Helical" evidence="1">
    <location>
        <begin position="110"/>
        <end position="134"/>
    </location>
</feature>
<dbReference type="RefSeq" id="WP_085495777.1">
    <property type="nucleotide sequence ID" value="NZ_FXAZ01000004.1"/>
</dbReference>
<dbReference type="OrthoDB" id="2591674at2"/>
<keyword evidence="3" id="KW-1185">Reference proteome</keyword>
<dbReference type="EMBL" id="FXAZ01000004">
    <property type="protein sequence ID" value="SMG51331.1"/>
    <property type="molecule type" value="Genomic_DNA"/>
</dbReference>
<evidence type="ECO:0008006" key="4">
    <source>
        <dbReference type="Google" id="ProtNLM"/>
    </source>
</evidence>
<evidence type="ECO:0000313" key="2">
    <source>
        <dbReference type="EMBL" id="SMG51331.1"/>
    </source>
</evidence>
<gene>
    <name evidence="2" type="ORF">SAMN06295960_3246</name>
</gene>
<feature type="transmembrane region" description="Helical" evidence="1">
    <location>
        <begin position="208"/>
        <end position="227"/>
    </location>
</feature>
<dbReference type="STRING" id="1852522.SAMN06295960_3246"/>
<protein>
    <recommendedName>
        <fullName evidence="4">Prolipoprotein diacylglyceryl transferase</fullName>
    </recommendedName>
</protein>
<dbReference type="Proteomes" id="UP000193834">
    <property type="component" value="Unassembled WGS sequence"/>
</dbReference>
<feature type="transmembrane region" description="Helical" evidence="1">
    <location>
        <begin position="185"/>
        <end position="202"/>
    </location>
</feature>
<sequence>MDVIQLGPLALKGDLLALIGALILAAVTVMLRLKLENKSAKPWVEWAMTVMLALLLNEKFGYLWDSPSVLWEQPKALLFLSGASMNGNVLLVIGLLSWSILYVRKQELSLAVLTDLAAQGYLMWMAGYGFLYSYIGRTAPGMTAFPLPGGIAEALPPIEAFVAMIVLLVLWLLRRPLGSLKDAQYSTLLMGTSGLLLSLMTVQEIAWMGLSGTQWLYVFLLICCYFITRERERRRVQTKLKEEQDLENIQKA</sequence>
<keyword evidence="1" id="KW-0472">Membrane</keyword>
<feature type="transmembrane region" description="Helical" evidence="1">
    <location>
        <begin position="15"/>
        <end position="31"/>
    </location>
</feature>
<dbReference type="AlphaFoldDB" id="A0A1X7LBX3"/>
<evidence type="ECO:0000256" key="1">
    <source>
        <dbReference type="SAM" id="Phobius"/>
    </source>
</evidence>
<feature type="transmembrane region" description="Helical" evidence="1">
    <location>
        <begin position="154"/>
        <end position="173"/>
    </location>
</feature>
<feature type="transmembrane region" description="Helical" evidence="1">
    <location>
        <begin position="43"/>
        <end position="64"/>
    </location>
</feature>